<dbReference type="EMBL" id="JAADYS010001472">
    <property type="protein sequence ID" value="KAF4462819.1"/>
    <property type="molecule type" value="Genomic_DNA"/>
</dbReference>
<evidence type="ECO:0000313" key="1">
    <source>
        <dbReference type="EMBL" id="KAF4462819.1"/>
    </source>
</evidence>
<name>A0A8H4L804_9HYPO</name>
<accession>A0A8H4L804</accession>
<sequence>MAPNVTFGDLPREIRQMIYEYTFEPSEPVFTNAIASQTAYTAEKYPLFYLDMKIFEDMQPHLYRNHTMVIPIQEPCDYVKRELPFAPRVAACSKRMRQSTKALIIETSQTTISHYGKEFFEEYGDLKNLYAFWYKHDRGKKFAKKVVNEILSLKKELPNIKKLKFVFWFGCWIVDNRHWKKSLRKLQKEWPGLFIEVEFNLFDFIDHEVGQDNYEDHWLWIWDNWQEDNENTRFSARNFKWAQHVKGNFLGKSIWTDAWTYDDFFHNTPAEKIRAQESGECEGRPLAVKTAPLSNTAHLYHALPIVVKNCKE</sequence>
<dbReference type="AlphaFoldDB" id="A0A8H4L804"/>
<dbReference type="Proteomes" id="UP000554235">
    <property type="component" value="Unassembled WGS sequence"/>
</dbReference>
<comment type="caution">
    <text evidence="1">The sequence shown here is derived from an EMBL/GenBank/DDBJ whole genome shotgun (WGS) entry which is preliminary data.</text>
</comment>
<keyword evidence="2" id="KW-1185">Reference proteome</keyword>
<dbReference type="OrthoDB" id="5104305at2759"/>
<protein>
    <submittedName>
        <fullName evidence="1">Uncharacterized protein</fullName>
    </submittedName>
</protein>
<gene>
    <name evidence="1" type="ORF">FALBO_10361</name>
</gene>
<reference evidence="1 2" key="1">
    <citation type="submission" date="2020-01" db="EMBL/GenBank/DDBJ databases">
        <title>Identification and distribution of gene clusters putatively required for synthesis of sphingolipid metabolism inhibitors in phylogenetically diverse species of the filamentous fungus Fusarium.</title>
        <authorList>
            <person name="Kim H.-S."/>
            <person name="Busman M."/>
            <person name="Brown D.W."/>
            <person name="Divon H."/>
            <person name="Uhlig S."/>
            <person name="Proctor R.H."/>
        </authorList>
    </citation>
    <scope>NUCLEOTIDE SEQUENCE [LARGE SCALE GENOMIC DNA]</scope>
    <source>
        <strain evidence="1 2">NRRL 20459</strain>
    </source>
</reference>
<organism evidence="1 2">
    <name type="scientific">Fusarium albosuccineum</name>
    <dbReference type="NCBI Taxonomy" id="1237068"/>
    <lineage>
        <taxon>Eukaryota</taxon>
        <taxon>Fungi</taxon>
        <taxon>Dikarya</taxon>
        <taxon>Ascomycota</taxon>
        <taxon>Pezizomycotina</taxon>
        <taxon>Sordariomycetes</taxon>
        <taxon>Hypocreomycetidae</taxon>
        <taxon>Hypocreales</taxon>
        <taxon>Nectriaceae</taxon>
        <taxon>Fusarium</taxon>
        <taxon>Fusarium decemcellulare species complex</taxon>
    </lineage>
</organism>
<evidence type="ECO:0000313" key="2">
    <source>
        <dbReference type="Proteomes" id="UP000554235"/>
    </source>
</evidence>
<proteinExistence type="predicted"/>